<sequence length="530" mass="58337">MSYELKVVNDVTPGIPSVQILVDKTAPNRNGKGAPIQLPVEYADLRITKERLEANPEVILTIPLHPDRRTGDIANVYMGASFPAAFVDSYVAPDDSSSAMTVRLSKQQVENGREGPRIIYYQWIDRVGNEGPRASAELNVNVELTSAPANLKPIEVPEAEAPGHLITLQDAYPTVGAVIKPYDNVGPLDYVIVEWDGIPQPRKYVVDEGFPIICEIPFEHVKRNGLGPRDVDVRYSVFRGDQEYPELTQVLVNVDLRRAGTVPPDPENPEVGNGNLAQVSVQAAVTTEPNKFELIDAGQDGTAKTLIDLVREIGDVYQLMWGGVPVPGARYVVDGTELDDQEIEFIIPHQFITDQGNDPEKKVHYQITNPSFPDENPNSSLRQLVSVYVVEVTLPTPVINFTEIKSGIEFLTCSSLRNIAGQGHVAVITVPGGSPLEDQMDLNFIWDGFTWDGTMYVPLPSYPFSRKLSNNEHISGFTVYLPYTAALLPIKDAKGNIRYEAKIGGRTESSDMHEVRVIARDGAGVACRIP</sequence>
<dbReference type="Proteomes" id="UP001617296">
    <property type="component" value="Unassembled WGS sequence"/>
</dbReference>
<evidence type="ECO:0000313" key="1">
    <source>
        <dbReference type="EMBL" id="MFJ2286480.1"/>
    </source>
</evidence>
<evidence type="ECO:0000313" key="2">
    <source>
        <dbReference type="Proteomes" id="UP001617296"/>
    </source>
</evidence>
<accession>A0ABW8DKB2</accession>
<organism evidence="1 2">
    <name type="scientific">Pseudomonas iridis</name>
    <dbReference type="NCBI Taxonomy" id="2710587"/>
    <lineage>
        <taxon>Bacteria</taxon>
        <taxon>Pseudomonadati</taxon>
        <taxon>Pseudomonadota</taxon>
        <taxon>Gammaproteobacteria</taxon>
        <taxon>Pseudomonadales</taxon>
        <taxon>Pseudomonadaceae</taxon>
        <taxon>Pseudomonas</taxon>
    </lineage>
</organism>
<keyword evidence="2" id="KW-1185">Reference proteome</keyword>
<evidence type="ECO:0008006" key="3">
    <source>
        <dbReference type="Google" id="ProtNLM"/>
    </source>
</evidence>
<proteinExistence type="predicted"/>
<dbReference type="EMBL" id="JBIUVY010000010">
    <property type="protein sequence ID" value="MFJ2286480.1"/>
    <property type="molecule type" value="Genomic_DNA"/>
</dbReference>
<dbReference type="RefSeq" id="WP_401232221.1">
    <property type="nucleotide sequence ID" value="NZ_JBIUVY010000010.1"/>
</dbReference>
<protein>
    <recommendedName>
        <fullName evidence="3">YncE family protein</fullName>
    </recommendedName>
</protein>
<name>A0ABW8DKB2_9PSED</name>
<comment type="caution">
    <text evidence="1">The sequence shown here is derived from an EMBL/GenBank/DDBJ whole genome shotgun (WGS) entry which is preliminary data.</text>
</comment>
<reference evidence="1 2" key="1">
    <citation type="submission" date="2024-10" db="EMBL/GenBank/DDBJ databases">
        <title>The Natural Products Discovery Center: Release of the First 8490 Sequenced Strains for Exploring Actinobacteria Biosynthetic Diversity.</title>
        <authorList>
            <person name="Kalkreuter E."/>
            <person name="Kautsar S.A."/>
            <person name="Yang D."/>
            <person name="Bader C.D."/>
            <person name="Teijaro C.N."/>
            <person name="Fluegel L."/>
            <person name="Davis C.M."/>
            <person name="Simpson J.R."/>
            <person name="Lauterbach L."/>
            <person name="Steele A.D."/>
            <person name="Gui C."/>
            <person name="Meng S."/>
            <person name="Li G."/>
            <person name="Viehrig K."/>
            <person name="Ye F."/>
            <person name="Su P."/>
            <person name="Kiefer A.F."/>
            <person name="Nichols A."/>
            <person name="Cepeda A.J."/>
            <person name="Yan W."/>
            <person name="Fan B."/>
            <person name="Jiang Y."/>
            <person name="Adhikari A."/>
            <person name="Zheng C.-J."/>
            <person name="Schuster L."/>
            <person name="Cowan T.M."/>
            <person name="Smanski M.J."/>
            <person name="Chevrette M.G."/>
            <person name="De Carvalho L.P.S."/>
            <person name="Shen B."/>
        </authorList>
    </citation>
    <scope>NUCLEOTIDE SEQUENCE [LARGE SCALE GENOMIC DNA]</scope>
    <source>
        <strain evidence="1 2">NPDC087689</strain>
    </source>
</reference>
<gene>
    <name evidence="1" type="ORF">ACIOUF_08985</name>
</gene>